<dbReference type="PANTHER" id="PTHR34222:SF33">
    <property type="entry name" value="RETROTRANSPOSON GAG DOMAIN-CONTAINING PROTEIN"/>
    <property type="match status" value="1"/>
</dbReference>
<dbReference type="PANTHER" id="PTHR34222">
    <property type="entry name" value="GAG_PRE-INTEGRS DOMAIN-CONTAINING PROTEIN"/>
    <property type="match status" value="1"/>
</dbReference>
<dbReference type="Pfam" id="PF14244">
    <property type="entry name" value="Retrotran_gag_3"/>
    <property type="match status" value="1"/>
</dbReference>
<comment type="caution">
    <text evidence="2">The sequence shown here is derived from an EMBL/GenBank/DDBJ whole genome shotgun (WGS) entry which is preliminary data.</text>
</comment>
<dbReference type="InterPro" id="IPR029472">
    <property type="entry name" value="Copia-like_N"/>
</dbReference>
<protein>
    <recommendedName>
        <fullName evidence="1">Retrotransposon Copia-like N-terminal domain-containing protein</fullName>
    </recommendedName>
</protein>
<feature type="domain" description="Retrotransposon Copia-like N-terminal" evidence="1">
    <location>
        <begin position="12"/>
        <end position="49"/>
    </location>
</feature>
<name>A0AAX6FVI2_IRIPA</name>
<proteinExistence type="predicted"/>
<keyword evidence="3" id="KW-1185">Reference proteome</keyword>
<evidence type="ECO:0000259" key="1">
    <source>
        <dbReference type="Pfam" id="PF14244"/>
    </source>
</evidence>
<dbReference type="EMBL" id="JANAVB010025598">
    <property type="protein sequence ID" value="KAJ6820404.1"/>
    <property type="molecule type" value="Genomic_DNA"/>
</dbReference>
<gene>
    <name evidence="2" type="ORF">M6B38_396845</name>
</gene>
<dbReference type="Proteomes" id="UP001140949">
    <property type="component" value="Unassembled WGS sequence"/>
</dbReference>
<dbReference type="AlphaFoldDB" id="A0AAX6FVI2"/>
<sequence>MAKMDENRIMKLSSVLNGLNYIAWQRAVTLALGGKSKLGYINGIITKPSAEEPTKVSEWLAAYHLVMSWLLNSMEANIDLLHNLKEDYESLKSQIPMNSTLPSLSSITATIQRQETRRASMCLEEKIEASALVVDRGKHIHGKVIFRCDHCHKTGHTKDHCWNLHRHLKGKYDKKGKKKEQYHV</sequence>
<reference evidence="2" key="2">
    <citation type="submission" date="2023-04" db="EMBL/GenBank/DDBJ databases">
        <authorList>
            <person name="Bruccoleri R.E."/>
            <person name="Oakeley E.J."/>
            <person name="Faust A.-M."/>
            <person name="Dessus-Babus S."/>
            <person name="Altorfer M."/>
            <person name="Burckhardt D."/>
            <person name="Oertli M."/>
            <person name="Naumann U."/>
            <person name="Petersen F."/>
            <person name="Wong J."/>
        </authorList>
    </citation>
    <scope>NUCLEOTIDE SEQUENCE</scope>
    <source>
        <strain evidence="2">GSM-AAB239-AS_SAM_17_03QT</strain>
        <tissue evidence="2">Leaf</tissue>
    </source>
</reference>
<accession>A0AAX6FVI2</accession>
<evidence type="ECO:0000313" key="2">
    <source>
        <dbReference type="EMBL" id="KAJ6820404.1"/>
    </source>
</evidence>
<reference evidence="2" key="1">
    <citation type="journal article" date="2023" name="GigaByte">
        <title>Genome assembly of the bearded iris, Iris pallida Lam.</title>
        <authorList>
            <person name="Bruccoleri R.E."/>
            <person name="Oakeley E.J."/>
            <person name="Faust A.M.E."/>
            <person name="Altorfer M."/>
            <person name="Dessus-Babus S."/>
            <person name="Burckhardt D."/>
            <person name="Oertli M."/>
            <person name="Naumann U."/>
            <person name="Petersen F."/>
            <person name="Wong J."/>
        </authorList>
    </citation>
    <scope>NUCLEOTIDE SEQUENCE</scope>
    <source>
        <strain evidence="2">GSM-AAB239-AS_SAM_17_03QT</strain>
    </source>
</reference>
<organism evidence="2 3">
    <name type="scientific">Iris pallida</name>
    <name type="common">Sweet iris</name>
    <dbReference type="NCBI Taxonomy" id="29817"/>
    <lineage>
        <taxon>Eukaryota</taxon>
        <taxon>Viridiplantae</taxon>
        <taxon>Streptophyta</taxon>
        <taxon>Embryophyta</taxon>
        <taxon>Tracheophyta</taxon>
        <taxon>Spermatophyta</taxon>
        <taxon>Magnoliopsida</taxon>
        <taxon>Liliopsida</taxon>
        <taxon>Asparagales</taxon>
        <taxon>Iridaceae</taxon>
        <taxon>Iridoideae</taxon>
        <taxon>Irideae</taxon>
        <taxon>Iris</taxon>
    </lineage>
</organism>
<evidence type="ECO:0000313" key="3">
    <source>
        <dbReference type="Proteomes" id="UP001140949"/>
    </source>
</evidence>